<dbReference type="Proteomes" id="UP001333102">
    <property type="component" value="Chromosome"/>
</dbReference>
<dbReference type="RefSeq" id="WP_324669634.1">
    <property type="nucleotide sequence ID" value="NZ_CP141614.1"/>
</dbReference>
<protein>
    <submittedName>
        <fullName evidence="1">Uncharacterized protein</fullName>
    </submittedName>
</protein>
<dbReference type="Gene3D" id="1.10.443.10">
    <property type="entry name" value="Intergrase catalytic core"/>
    <property type="match status" value="1"/>
</dbReference>
<accession>A0ABZ1BSQ8</accession>
<sequence length="55" mass="5937">MSRALQAGANVRAVSELAGPGFTVKRYAHAFDEDKKEAVERLSRRLFGNGATASQ</sequence>
<keyword evidence="2" id="KW-1185">Reference proteome</keyword>
<dbReference type="InterPro" id="IPR013762">
    <property type="entry name" value="Integrase-like_cat_sf"/>
</dbReference>
<reference evidence="2" key="1">
    <citation type="submission" date="2023-12" db="EMBL/GenBank/DDBJ databases">
        <title>Novel isolates from deep terrestrial aquifers shed light on the physiology and ecology of the class Limnochordia.</title>
        <authorList>
            <person name="Karnachuk O.V."/>
            <person name="Lukina A.P."/>
            <person name="Avakyan M.R."/>
            <person name="Kadnikov V."/>
            <person name="Begmatov S."/>
            <person name="Beletsky A.V."/>
            <person name="Mardanov A.V."/>
            <person name="Ravin N.V."/>
        </authorList>
    </citation>
    <scope>NUCLEOTIDE SEQUENCE [LARGE SCALE GENOMIC DNA]</scope>
    <source>
        <strain evidence="2">LN</strain>
    </source>
</reference>
<gene>
    <name evidence="1" type="ORF">VLY81_03455</name>
</gene>
<proteinExistence type="predicted"/>
<evidence type="ECO:0000313" key="1">
    <source>
        <dbReference type="EMBL" id="WRP15238.1"/>
    </source>
</evidence>
<organism evidence="1 2">
    <name type="scientific">Geochorda subterranea</name>
    <dbReference type="NCBI Taxonomy" id="3109564"/>
    <lineage>
        <taxon>Bacteria</taxon>
        <taxon>Bacillati</taxon>
        <taxon>Bacillota</taxon>
        <taxon>Limnochordia</taxon>
        <taxon>Limnochordales</taxon>
        <taxon>Geochordaceae</taxon>
        <taxon>Geochorda</taxon>
    </lineage>
</organism>
<evidence type="ECO:0000313" key="2">
    <source>
        <dbReference type="Proteomes" id="UP001333102"/>
    </source>
</evidence>
<dbReference type="EMBL" id="CP141614">
    <property type="protein sequence ID" value="WRP15238.1"/>
    <property type="molecule type" value="Genomic_DNA"/>
</dbReference>
<name>A0ABZ1BSQ8_9FIRM</name>